<dbReference type="EMBL" id="UYJE01009948">
    <property type="protein sequence ID" value="VDI78223.1"/>
    <property type="molecule type" value="Genomic_DNA"/>
</dbReference>
<dbReference type="GO" id="GO:0051015">
    <property type="term" value="F:actin filament binding"/>
    <property type="evidence" value="ECO:0007669"/>
    <property type="project" value="TreeGrafter"/>
</dbReference>
<reference evidence="4" key="1">
    <citation type="submission" date="2018-11" db="EMBL/GenBank/DDBJ databases">
        <authorList>
            <person name="Alioto T."/>
            <person name="Alioto T."/>
        </authorList>
    </citation>
    <scope>NUCLEOTIDE SEQUENCE</scope>
</reference>
<dbReference type="InterPro" id="IPR001303">
    <property type="entry name" value="Aldolase_II/adducin_N"/>
</dbReference>
<name>A0A8B6HF54_MYTGA</name>
<dbReference type="SMART" id="SM01007">
    <property type="entry name" value="Aldolase_II"/>
    <property type="match status" value="1"/>
</dbReference>
<dbReference type="InterPro" id="IPR051017">
    <property type="entry name" value="Aldolase-II_Adducin_sf"/>
</dbReference>
<feature type="compositionally biased region" description="Basic and acidic residues" evidence="2">
    <location>
        <begin position="26"/>
        <end position="38"/>
    </location>
</feature>
<organism evidence="4 5">
    <name type="scientific">Mytilus galloprovincialis</name>
    <name type="common">Mediterranean mussel</name>
    <dbReference type="NCBI Taxonomy" id="29158"/>
    <lineage>
        <taxon>Eukaryota</taxon>
        <taxon>Metazoa</taxon>
        <taxon>Spiralia</taxon>
        <taxon>Lophotrochozoa</taxon>
        <taxon>Mollusca</taxon>
        <taxon>Bivalvia</taxon>
        <taxon>Autobranchia</taxon>
        <taxon>Pteriomorphia</taxon>
        <taxon>Mytilida</taxon>
        <taxon>Mytiloidea</taxon>
        <taxon>Mytilidae</taxon>
        <taxon>Mytilinae</taxon>
        <taxon>Mytilus</taxon>
    </lineage>
</organism>
<dbReference type="OrthoDB" id="3238794at2759"/>
<keyword evidence="5" id="KW-1185">Reference proteome</keyword>
<feature type="region of interest" description="Disordered" evidence="2">
    <location>
        <begin position="652"/>
        <end position="697"/>
    </location>
</feature>
<dbReference type="GO" id="GO:0005856">
    <property type="term" value="C:cytoskeleton"/>
    <property type="evidence" value="ECO:0007669"/>
    <property type="project" value="TreeGrafter"/>
</dbReference>
<feature type="compositionally biased region" description="Polar residues" evidence="2">
    <location>
        <begin position="484"/>
        <end position="494"/>
    </location>
</feature>
<evidence type="ECO:0000256" key="1">
    <source>
        <dbReference type="ARBA" id="ARBA00006274"/>
    </source>
</evidence>
<protein>
    <submittedName>
        <fullName evidence="4">Adducin</fullName>
    </submittedName>
</protein>
<comment type="caution">
    <text evidence="4">The sequence shown here is derived from an EMBL/GenBank/DDBJ whole genome shotgun (WGS) entry which is preliminary data.</text>
</comment>
<evidence type="ECO:0000313" key="5">
    <source>
        <dbReference type="Proteomes" id="UP000596742"/>
    </source>
</evidence>
<dbReference type="SUPFAM" id="SSF53639">
    <property type="entry name" value="AraD/HMP-PK domain-like"/>
    <property type="match status" value="1"/>
</dbReference>
<evidence type="ECO:0000259" key="3">
    <source>
        <dbReference type="SMART" id="SM01007"/>
    </source>
</evidence>
<dbReference type="AlphaFoldDB" id="A0A8B6HF54"/>
<feature type="compositionally biased region" description="Polar residues" evidence="2">
    <location>
        <begin position="1"/>
        <end position="13"/>
    </location>
</feature>
<dbReference type="Proteomes" id="UP000596742">
    <property type="component" value="Unassembled WGS sequence"/>
</dbReference>
<feature type="compositionally biased region" description="Polar residues" evidence="2">
    <location>
        <begin position="876"/>
        <end position="892"/>
    </location>
</feature>
<feature type="compositionally biased region" description="Basic and acidic residues" evidence="2">
    <location>
        <begin position="839"/>
        <end position="859"/>
    </location>
</feature>
<dbReference type="FunFam" id="3.40.225.10:FF:000013">
    <property type="entry name" value="Class II aldolase"/>
    <property type="match status" value="1"/>
</dbReference>
<evidence type="ECO:0000313" key="4">
    <source>
        <dbReference type="EMBL" id="VDI78223.1"/>
    </source>
</evidence>
<dbReference type="PANTHER" id="PTHR10672">
    <property type="entry name" value="ADDUCIN"/>
    <property type="match status" value="1"/>
</dbReference>
<feature type="region of interest" description="Disordered" evidence="2">
    <location>
        <begin position="1"/>
        <end position="38"/>
    </location>
</feature>
<feature type="region of interest" description="Disordered" evidence="2">
    <location>
        <begin position="835"/>
        <end position="908"/>
    </location>
</feature>
<feature type="region of interest" description="Disordered" evidence="2">
    <location>
        <begin position="449"/>
        <end position="494"/>
    </location>
</feature>
<comment type="similarity">
    <text evidence="1">Belongs to the aldolase class II family. Adducin subfamily.</text>
</comment>
<dbReference type="PANTHER" id="PTHR10672:SF3">
    <property type="entry name" value="PROTEIN HU-LI TAI SHAO"/>
    <property type="match status" value="1"/>
</dbReference>
<dbReference type="Gene3D" id="3.40.225.10">
    <property type="entry name" value="Class II aldolase/adducin N-terminal domain"/>
    <property type="match status" value="1"/>
</dbReference>
<feature type="domain" description="Class II aldolase/adducin N-terminal" evidence="3">
    <location>
        <begin position="133"/>
        <end position="315"/>
    </location>
</feature>
<dbReference type="GO" id="GO:0014069">
    <property type="term" value="C:postsynaptic density"/>
    <property type="evidence" value="ECO:0007669"/>
    <property type="project" value="TreeGrafter"/>
</dbReference>
<dbReference type="NCBIfam" id="NF005451">
    <property type="entry name" value="PRK07044.1"/>
    <property type="match status" value="1"/>
</dbReference>
<gene>
    <name evidence="4" type="ORF">MGAL_10B092214</name>
</gene>
<dbReference type="Pfam" id="PF00596">
    <property type="entry name" value="Aldolase_II"/>
    <property type="match status" value="1"/>
</dbReference>
<feature type="compositionally biased region" description="Polar residues" evidence="2">
    <location>
        <begin position="687"/>
        <end position="697"/>
    </location>
</feature>
<dbReference type="InterPro" id="IPR036409">
    <property type="entry name" value="Aldolase_II/adducin_N_sf"/>
</dbReference>
<proteinExistence type="inferred from homology"/>
<sequence>MSAPQVNGPSSPTGKYIDNIDPDDPEYQRQMRRPADVKEDVKQMQDRSRVSLVLNSEAFRKELEEIINEQISEGNDPTNLIALQQITDLLNQNNKSSQQSGGFGRGLTSVIPIADIKGMETTKYTKQEKQLRCKVASLYRVVDLNGWSYGIYNHISARINQEHEHFLINPFGVLYSEVTASSLVKVDMQGETIDPGSTTLGINKAGFTLHSAIHQARPDIKCIIHLHTPEVVAVSTMKCGFLPLSQESLIVGDVSFHDYNGILVDQEERDALQRSLGPTNKVMFLRNHGVVTCGSTVEEAYHYAVNVMSACLTQTKAVPAGVDNLILVSEEIKKRTFQVGSQGGGGVDTGGRKWKTGELEFEAVMRQLDNVGYRTGYLYRLPQFKQEVRKEKNNSDVEIPPTCSSFTYIIDGDIEHSKYVSPLKLAKDRQKQNYKAGWLVNSPNNYVRQELEESGTQNPKKYSKWIPEEDGSPNRKSTPIKIENPNQFAPQGSNPKEFKLKQKEIRKDYYEERISAGPQSKILEGITWEEAKKLQAEGKLLVGSQGGGGVDTGGRKWKTGELEFEAVMRQLDNVGYRTGYLYRLPQFKQEVRKEKNNSDVEIPPTCSSFTYIIDGDIEHSKYVSPLKLAKDRQKQNYKAGWLVNSPNNYVRQELEESGTQNPKKYSKWIPEEDGSPNRKSTPIKIENPNQFAPQGSNPKEFKLKQKEIRKDYYEERISAGPQSKILEGITWEEAKKLQAEGKLDGDLSMVGDNVIVYGAASKGIIQRDQQHNVQVYKTQYAANPFDSINEEEIEKYKIEVENRGKGEPAVTEDLSPGPDGKLISTMERMHIIQQQQVEPETKPEEVEKPKPEVPVETKRQSSNTSRSEETTIDDVFQSNYPPVSPTSPTENKVMSRKKRPQSKETNIDDIFDDKYNELVSSSKETLIDDVYIESQKYIGKCLIGQNLEIVRNCVQS</sequence>
<accession>A0A8B6HF54</accession>
<evidence type="ECO:0000256" key="2">
    <source>
        <dbReference type="SAM" id="MobiDB-lite"/>
    </source>
</evidence>
<dbReference type="GO" id="GO:0005886">
    <property type="term" value="C:plasma membrane"/>
    <property type="evidence" value="ECO:0007669"/>
    <property type="project" value="UniProtKB-SubCell"/>
</dbReference>